<reference evidence="1" key="2">
    <citation type="submission" date="2021-03" db="UniProtKB">
        <authorList>
            <consortium name="EnsemblPlants"/>
        </authorList>
    </citation>
    <scope>IDENTIFICATION</scope>
</reference>
<proteinExistence type="predicted"/>
<protein>
    <recommendedName>
        <fullName evidence="3">Transposase</fullName>
    </recommendedName>
</protein>
<dbReference type="AlphaFoldDB" id="A0A803N6A6"/>
<dbReference type="Proteomes" id="UP000596660">
    <property type="component" value="Unplaced"/>
</dbReference>
<evidence type="ECO:0000313" key="1">
    <source>
        <dbReference type="EnsemblPlants" id="AUR62041169-RA:cds"/>
    </source>
</evidence>
<organism evidence="1 2">
    <name type="scientific">Chenopodium quinoa</name>
    <name type="common">Quinoa</name>
    <dbReference type="NCBI Taxonomy" id="63459"/>
    <lineage>
        <taxon>Eukaryota</taxon>
        <taxon>Viridiplantae</taxon>
        <taxon>Streptophyta</taxon>
        <taxon>Embryophyta</taxon>
        <taxon>Tracheophyta</taxon>
        <taxon>Spermatophyta</taxon>
        <taxon>Magnoliopsida</taxon>
        <taxon>eudicotyledons</taxon>
        <taxon>Gunneridae</taxon>
        <taxon>Pentapetalae</taxon>
        <taxon>Caryophyllales</taxon>
        <taxon>Chenopodiaceae</taxon>
        <taxon>Chenopodioideae</taxon>
        <taxon>Atripliceae</taxon>
        <taxon>Chenopodium</taxon>
    </lineage>
</organism>
<sequence length="114" mass="13207">MKVKKTIDVRQHLLLASASRSGSPTMTIGKFKFNQQVSRNELVNMILMHEYPLSVVEHEGFRRYSHSLNPEFHIISRNTVKSDILKDYKEEKSRLMKLLGANESKVAITTDMWT</sequence>
<dbReference type="Gramene" id="AUR62041169-RA">
    <property type="protein sequence ID" value="AUR62041169-RA:cds"/>
    <property type="gene ID" value="AUR62041169"/>
</dbReference>
<evidence type="ECO:0008006" key="3">
    <source>
        <dbReference type="Google" id="ProtNLM"/>
    </source>
</evidence>
<dbReference type="PANTHER" id="PTHR46481">
    <property type="entry name" value="ZINC FINGER BED DOMAIN-CONTAINING PROTEIN 4"/>
    <property type="match status" value="1"/>
</dbReference>
<keyword evidence="2" id="KW-1185">Reference proteome</keyword>
<dbReference type="PANTHER" id="PTHR46481:SF11">
    <property type="entry name" value="ZINC FINGER BED DOMAIN-CONTAINING PROTEIN RICESLEEPER 2-LIKE"/>
    <property type="match status" value="1"/>
</dbReference>
<name>A0A803N6A6_CHEQI</name>
<dbReference type="EnsemblPlants" id="AUR62041169-RA">
    <property type="protein sequence ID" value="AUR62041169-RA:cds"/>
    <property type="gene ID" value="AUR62041169"/>
</dbReference>
<dbReference type="SUPFAM" id="SSF140996">
    <property type="entry name" value="Hermes dimerisation domain"/>
    <property type="match status" value="1"/>
</dbReference>
<reference evidence="1" key="1">
    <citation type="journal article" date="2017" name="Nature">
        <title>The genome of Chenopodium quinoa.</title>
        <authorList>
            <person name="Jarvis D.E."/>
            <person name="Ho Y.S."/>
            <person name="Lightfoot D.J."/>
            <person name="Schmoeckel S.M."/>
            <person name="Li B."/>
            <person name="Borm T.J.A."/>
            <person name="Ohyanagi H."/>
            <person name="Mineta K."/>
            <person name="Michell C.T."/>
            <person name="Saber N."/>
            <person name="Kharbatia N.M."/>
            <person name="Rupper R.R."/>
            <person name="Sharp A.R."/>
            <person name="Dally N."/>
            <person name="Boughton B.A."/>
            <person name="Woo Y.H."/>
            <person name="Gao G."/>
            <person name="Schijlen E.G.W.M."/>
            <person name="Guo X."/>
            <person name="Momin A.A."/>
            <person name="Negrao S."/>
            <person name="Al-Babili S."/>
            <person name="Gehring C."/>
            <person name="Roessner U."/>
            <person name="Jung C."/>
            <person name="Murphy K."/>
            <person name="Arold S.T."/>
            <person name="Gojobori T."/>
            <person name="van der Linden C.G."/>
            <person name="van Loo E.N."/>
            <person name="Jellen E.N."/>
            <person name="Maughan P.J."/>
            <person name="Tester M."/>
        </authorList>
    </citation>
    <scope>NUCLEOTIDE SEQUENCE [LARGE SCALE GENOMIC DNA]</scope>
    <source>
        <strain evidence="1">cv. PI 614886</strain>
    </source>
</reference>
<evidence type="ECO:0000313" key="2">
    <source>
        <dbReference type="Proteomes" id="UP000596660"/>
    </source>
</evidence>
<dbReference type="InterPro" id="IPR052035">
    <property type="entry name" value="ZnF_BED_domain_contain"/>
</dbReference>
<accession>A0A803N6A6</accession>